<dbReference type="EC" id="3.2.1.-" evidence="6"/>
<sequence>MKSRKLQFLIFGMILTALVALFFYVRQSIQTDITDRLYQQWTTHYIQKNKKEAYVKTKVSSGETVVLSEAQGYAMYIAVLAAEKGEDTQEDFHKLYNYYMNHRTNKTQLMSWRQTIKNGQVSDEKNNATDGDIYIAYALIKAAKLWKQHAPEYQKQATAILQDILTYNYNSKANFLTAGNWASKDSDYYWLMRTSDTLPEQFETFYDFTKDEQWLSIKASMLEKLETISAQHSTGLIPDFIWVSEKGDARAAEANAVASAHDGDYYYNACRLPYVLAQSQDKHSQKILNKMMDFFMEQKSIYAGYRLDGKPLDQHQPSSFGAPIFYAASKNDAYDKLLQQNKYIFLQDLPSDSYYEAVIVTMIALETLS</sequence>
<dbReference type="RefSeq" id="WP_212572626.1">
    <property type="nucleotide sequence ID" value="NZ_CP073084.1"/>
</dbReference>
<keyword evidence="3 6" id="KW-0378">Hydrolase</keyword>
<evidence type="ECO:0000256" key="4">
    <source>
        <dbReference type="ARBA" id="ARBA00023295"/>
    </source>
</evidence>
<evidence type="ECO:0000256" key="6">
    <source>
        <dbReference type="RuleBase" id="RU361167"/>
    </source>
</evidence>
<evidence type="ECO:0000256" key="7">
    <source>
        <dbReference type="SAM" id="Phobius"/>
    </source>
</evidence>
<organism evidence="8 9">
    <name type="scientific">Streptococcus oriscaviae</name>
    <dbReference type="NCBI Taxonomy" id="2781599"/>
    <lineage>
        <taxon>Bacteria</taxon>
        <taxon>Bacillati</taxon>
        <taxon>Bacillota</taxon>
        <taxon>Bacilli</taxon>
        <taxon>Lactobacillales</taxon>
        <taxon>Streptococcaceae</taxon>
        <taxon>Streptococcus</taxon>
    </lineage>
</organism>
<keyword evidence="9" id="KW-1185">Reference proteome</keyword>
<keyword evidence="6" id="KW-0119">Carbohydrate metabolism</keyword>
<evidence type="ECO:0000313" key="8">
    <source>
        <dbReference type="EMBL" id="QUE55144.1"/>
    </source>
</evidence>
<dbReference type="InterPro" id="IPR012341">
    <property type="entry name" value="6hp_glycosidase-like_sf"/>
</dbReference>
<feature type="transmembrane region" description="Helical" evidence="7">
    <location>
        <begin position="7"/>
        <end position="25"/>
    </location>
</feature>
<proteinExistence type="inferred from homology"/>
<reference evidence="8 9" key="1">
    <citation type="submission" date="2021-04" db="EMBL/GenBank/DDBJ databases">
        <title>Complete genome sequence of a novel Streptococcus species.</title>
        <authorList>
            <person name="Teng J.L.L."/>
        </authorList>
    </citation>
    <scope>NUCLEOTIDE SEQUENCE [LARGE SCALE GENOMIC DNA]</scope>
    <source>
        <strain evidence="8 9">HKU75</strain>
    </source>
</reference>
<keyword evidence="2" id="KW-0732">Signal</keyword>
<name>A0ABX7YPE5_9STRE</name>
<keyword evidence="7" id="KW-0812">Transmembrane</keyword>
<feature type="active site" description="Nucleophile" evidence="5">
    <location>
        <position position="130"/>
    </location>
</feature>
<accession>A0ABX7YPE5</accession>
<dbReference type="InterPro" id="IPR019834">
    <property type="entry name" value="Glyco_hydro_8_CS"/>
</dbReference>
<evidence type="ECO:0000313" key="9">
    <source>
        <dbReference type="Proteomes" id="UP000677616"/>
    </source>
</evidence>
<keyword evidence="7" id="KW-1133">Transmembrane helix</keyword>
<evidence type="ECO:0000256" key="3">
    <source>
        <dbReference type="ARBA" id="ARBA00022801"/>
    </source>
</evidence>
<dbReference type="Proteomes" id="UP000677616">
    <property type="component" value="Chromosome"/>
</dbReference>
<dbReference type="InterPro" id="IPR008928">
    <property type="entry name" value="6-hairpin_glycosidase_sf"/>
</dbReference>
<evidence type="ECO:0000256" key="1">
    <source>
        <dbReference type="ARBA" id="ARBA00009209"/>
    </source>
</evidence>
<keyword evidence="7" id="KW-0472">Membrane</keyword>
<evidence type="ECO:0000256" key="5">
    <source>
        <dbReference type="PROSITE-ProRule" id="PRU10058"/>
    </source>
</evidence>
<dbReference type="Gene3D" id="1.50.10.10">
    <property type="match status" value="1"/>
</dbReference>
<keyword evidence="4 6" id="KW-0326">Glycosidase</keyword>
<comment type="similarity">
    <text evidence="1 6">Belongs to the glycosyl hydrolase 8 (cellulase D) family.</text>
</comment>
<dbReference type="Pfam" id="PF01270">
    <property type="entry name" value="Glyco_hydro_8"/>
    <property type="match status" value="1"/>
</dbReference>
<gene>
    <name evidence="8" type="ORF">INT76_04495</name>
</gene>
<protein>
    <recommendedName>
        <fullName evidence="6">Glucanase</fullName>
        <ecNumber evidence="6">3.2.1.-</ecNumber>
    </recommendedName>
</protein>
<dbReference type="PRINTS" id="PR00735">
    <property type="entry name" value="GLHYDRLASE8"/>
</dbReference>
<keyword evidence="6" id="KW-0624">Polysaccharide degradation</keyword>
<dbReference type="EMBL" id="CP073084">
    <property type="protein sequence ID" value="QUE55144.1"/>
    <property type="molecule type" value="Genomic_DNA"/>
</dbReference>
<dbReference type="InterPro" id="IPR002037">
    <property type="entry name" value="Glyco_hydro_8"/>
</dbReference>
<dbReference type="PROSITE" id="PS00812">
    <property type="entry name" value="GLYCOSYL_HYDROL_F8"/>
    <property type="match status" value="1"/>
</dbReference>
<dbReference type="SUPFAM" id="SSF48208">
    <property type="entry name" value="Six-hairpin glycosidases"/>
    <property type="match status" value="1"/>
</dbReference>
<evidence type="ECO:0000256" key="2">
    <source>
        <dbReference type="ARBA" id="ARBA00022729"/>
    </source>
</evidence>